<reference evidence="2 3" key="1">
    <citation type="submission" date="2020-02" db="EMBL/GenBank/DDBJ databases">
        <title>Characterization of phylogenetic diversity of novel bifidobacterial species isolated in Czech ZOOs.</title>
        <authorList>
            <person name="Lugli G.A."/>
            <person name="Vera N.B."/>
            <person name="Ventura M."/>
        </authorList>
    </citation>
    <scope>NUCLEOTIDE SEQUENCE [LARGE SCALE GENOMIC DNA]</scope>
    <source>
        <strain evidence="2 3">DSM 109958</strain>
    </source>
</reference>
<dbReference type="EMBL" id="JAAIIH010000005">
    <property type="protein sequence ID" value="NMN00440.1"/>
    <property type="molecule type" value="Genomic_DNA"/>
</dbReference>
<dbReference type="RefSeq" id="WP_169275587.1">
    <property type="nucleotide sequence ID" value="NZ_JAAIIH010000005.1"/>
</dbReference>
<dbReference type="Proteomes" id="UP000588277">
    <property type="component" value="Unassembled WGS sequence"/>
</dbReference>
<evidence type="ECO:0000313" key="2">
    <source>
        <dbReference type="EMBL" id="NMN00440.1"/>
    </source>
</evidence>
<accession>A0A7Y0F1Q9</accession>
<dbReference type="AlphaFoldDB" id="A0A7Y0F1Q9"/>
<name>A0A7Y0F1Q9_9BIFI</name>
<sequence>MSNELLEAIESAPVQDGGTTLADSLLLGFDTETTGIAAGRDAIVSASLVLRDPATGHAGDVVATWIVNPHRPMNPRASAVNGFTDEYLAEHGMEPVLAIEEIGAAIAAAQRRRIPLLAYNAPFDVRMLAGDLSRWKLAPLDERLDGGELLVVDPLVIDRRVSRRSGRRTLTDTTFYYGVEPHGDFHDATADTIASIDLIAPMAALYPQVGRVTLDGLMAWQRGAYDEWRESFNRWASDRGRRPVRERWL</sequence>
<organism evidence="2 3">
    <name type="scientific">Bifidobacterium moraviense</name>
    <dbReference type="NCBI Taxonomy" id="2675323"/>
    <lineage>
        <taxon>Bacteria</taxon>
        <taxon>Bacillati</taxon>
        <taxon>Actinomycetota</taxon>
        <taxon>Actinomycetes</taxon>
        <taxon>Bifidobacteriales</taxon>
        <taxon>Bifidobacteriaceae</taxon>
        <taxon>Bifidobacterium</taxon>
    </lineage>
</organism>
<dbReference type="GO" id="GO:0004527">
    <property type="term" value="F:exonuclease activity"/>
    <property type="evidence" value="ECO:0007669"/>
    <property type="project" value="UniProtKB-ARBA"/>
</dbReference>
<keyword evidence="3" id="KW-1185">Reference proteome</keyword>
<proteinExistence type="predicted"/>
<dbReference type="SUPFAM" id="SSF53098">
    <property type="entry name" value="Ribonuclease H-like"/>
    <property type="match status" value="1"/>
</dbReference>
<dbReference type="InterPro" id="IPR036397">
    <property type="entry name" value="RNaseH_sf"/>
</dbReference>
<evidence type="ECO:0000313" key="3">
    <source>
        <dbReference type="Proteomes" id="UP000588277"/>
    </source>
</evidence>
<dbReference type="Pfam" id="PF00929">
    <property type="entry name" value="RNase_T"/>
    <property type="match status" value="1"/>
</dbReference>
<dbReference type="InterPro" id="IPR012337">
    <property type="entry name" value="RNaseH-like_sf"/>
</dbReference>
<protein>
    <submittedName>
        <fullName evidence="2">DNA polymerase III subunit epsilon</fullName>
    </submittedName>
</protein>
<gene>
    <name evidence="2" type="ORF">G1C96_1019</name>
</gene>
<feature type="domain" description="Exonuclease" evidence="1">
    <location>
        <begin position="25"/>
        <end position="208"/>
    </location>
</feature>
<evidence type="ECO:0000259" key="1">
    <source>
        <dbReference type="SMART" id="SM00479"/>
    </source>
</evidence>
<dbReference type="InterPro" id="IPR013520">
    <property type="entry name" value="Ribonucl_H"/>
</dbReference>
<dbReference type="GO" id="GO:0003676">
    <property type="term" value="F:nucleic acid binding"/>
    <property type="evidence" value="ECO:0007669"/>
    <property type="project" value="InterPro"/>
</dbReference>
<dbReference type="SMART" id="SM00479">
    <property type="entry name" value="EXOIII"/>
    <property type="match status" value="1"/>
</dbReference>
<comment type="caution">
    <text evidence="2">The sequence shown here is derived from an EMBL/GenBank/DDBJ whole genome shotgun (WGS) entry which is preliminary data.</text>
</comment>
<dbReference type="CDD" id="cd06127">
    <property type="entry name" value="DEDDh"/>
    <property type="match status" value="1"/>
</dbReference>
<dbReference type="Gene3D" id="3.30.420.10">
    <property type="entry name" value="Ribonuclease H-like superfamily/Ribonuclease H"/>
    <property type="match status" value="1"/>
</dbReference>